<feature type="transmembrane region" description="Helical" evidence="1">
    <location>
        <begin position="6"/>
        <end position="24"/>
    </location>
</feature>
<name>A0ABW4BUT1_9LACO</name>
<proteinExistence type="predicted"/>
<keyword evidence="1" id="KW-0812">Transmembrane</keyword>
<reference evidence="3" key="1">
    <citation type="journal article" date="2019" name="Int. J. Syst. Evol. Microbiol.">
        <title>The Global Catalogue of Microorganisms (GCM) 10K type strain sequencing project: providing services to taxonomists for standard genome sequencing and annotation.</title>
        <authorList>
            <consortium name="The Broad Institute Genomics Platform"/>
            <consortium name="The Broad Institute Genome Sequencing Center for Infectious Disease"/>
            <person name="Wu L."/>
            <person name="Ma J."/>
        </authorList>
    </citation>
    <scope>NUCLEOTIDE SEQUENCE [LARGE SCALE GENOMIC DNA]</scope>
    <source>
        <strain evidence="3">CCM 8936</strain>
    </source>
</reference>
<keyword evidence="1" id="KW-0472">Membrane</keyword>
<accession>A0ABW4BUT1</accession>
<dbReference type="EMBL" id="JBHTOI010000042">
    <property type="protein sequence ID" value="MFD1418510.1"/>
    <property type="molecule type" value="Genomic_DNA"/>
</dbReference>
<protein>
    <submittedName>
        <fullName evidence="2">Uncharacterized protein</fullName>
    </submittedName>
</protein>
<sequence length="155" mass="18018">MFWVYSIGLWFLLLAIVFVVYVYYNDNPNFKKIMTSTIILAVFVGVKTQFILNRSNVVGNEYYSTNESRYKVRILSGNEVSVNFGDEYDDSNFVTMYYSKHGDELVIDQDDVYDNYKNFITGVKIKLTDDNKKARIIYSLGNKETDKGDTLTLKK</sequence>
<evidence type="ECO:0000256" key="1">
    <source>
        <dbReference type="SAM" id="Phobius"/>
    </source>
</evidence>
<evidence type="ECO:0000313" key="2">
    <source>
        <dbReference type="EMBL" id="MFD1418510.1"/>
    </source>
</evidence>
<dbReference type="RefSeq" id="WP_125677081.1">
    <property type="nucleotide sequence ID" value="NZ_JBHTOI010000042.1"/>
</dbReference>
<keyword evidence="3" id="KW-1185">Reference proteome</keyword>
<gene>
    <name evidence="2" type="ORF">ACFQ42_07135</name>
</gene>
<comment type="caution">
    <text evidence="2">The sequence shown here is derived from an EMBL/GenBank/DDBJ whole genome shotgun (WGS) entry which is preliminary data.</text>
</comment>
<evidence type="ECO:0000313" key="3">
    <source>
        <dbReference type="Proteomes" id="UP001597251"/>
    </source>
</evidence>
<keyword evidence="1" id="KW-1133">Transmembrane helix</keyword>
<organism evidence="2 3">
    <name type="scientific">Companilactobacillus keshanensis</name>
    <dbReference type="NCBI Taxonomy" id="2486003"/>
    <lineage>
        <taxon>Bacteria</taxon>
        <taxon>Bacillati</taxon>
        <taxon>Bacillota</taxon>
        <taxon>Bacilli</taxon>
        <taxon>Lactobacillales</taxon>
        <taxon>Lactobacillaceae</taxon>
        <taxon>Companilactobacillus</taxon>
    </lineage>
</organism>
<dbReference type="Proteomes" id="UP001597251">
    <property type="component" value="Unassembled WGS sequence"/>
</dbReference>